<keyword evidence="3" id="KW-1185">Reference proteome</keyword>
<dbReference type="OrthoDB" id="5836021at2759"/>
<evidence type="ECO:0000313" key="3">
    <source>
        <dbReference type="Proteomes" id="UP000095285"/>
    </source>
</evidence>
<dbReference type="OMA" id="ETAWESC"/>
<evidence type="ECO:0000313" key="4">
    <source>
        <dbReference type="WBParaSite" id="EN70_6857"/>
    </source>
</evidence>
<evidence type="ECO:0000256" key="1">
    <source>
        <dbReference type="SAM" id="MobiDB-lite"/>
    </source>
</evidence>
<protein>
    <submittedName>
        <fullName evidence="4">Fibrous sheath-interacting protein 1</fullName>
    </submittedName>
</protein>
<dbReference type="AlphaFoldDB" id="A0A1I7VVW1"/>
<feature type="compositionally biased region" description="Basic and acidic residues" evidence="1">
    <location>
        <begin position="106"/>
        <end position="132"/>
    </location>
</feature>
<dbReference type="KEGG" id="loa:LOAG_16876"/>
<reference evidence="4" key="2">
    <citation type="submission" date="2016-11" db="UniProtKB">
        <authorList>
            <consortium name="WormBaseParasite"/>
        </authorList>
    </citation>
    <scope>IDENTIFICATION</scope>
</reference>
<dbReference type="GeneID" id="9941328"/>
<dbReference type="EMBL" id="JH712090">
    <property type="protein sequence ID" value="EJD76100.1"/>
    <property type="molecule type" value="Genomic_DNA"/>
</dbReference>
<feature type="region of interest" description="Disordered" evidence="1">
    <location>
        <begin position="105"/>
        <end position="136"/>
    </location>
</feature>
<organism evidence="3 4">
    <name type="scientific">Loa loa</name>
    <name type="common">Eye worm</name>
    <name type="synonym">Filaria loa</name>
    <dbReference type="NCBI Taxonomy" id="7209"/>
    <lineage>
        <taxon>Eukaryota</taxon>
        <taxon>Metazoa</taxon>
        <taxon>Ecdysozoa</taxon>
        <taxon>Nematoda</taxon>
        <taxon>Chromadorea</taxon>
        <taxon>Rhabditida</taxon>
        <taxon>Spirurina</taxon>
        <taxon>Spiruromorpha</taxon>
        <taxon>Filarioidea</taxon>
        <taxon>Onchocercidae</taxon>
        <taxon>Loa</taxon>
    </lineage>
</organism>
<gene>
    <name evidence="2 4" type="ORF">LOAG_16876</name>
</gene>
<dbReference type="WBParaSite" id="EN70_6857">
    <property type="protein sequence ID" value="EN70_6857"/>
    <property type="gene ID" value="EN70_6857"/>
</dbReference>
<accession>A0A1S0UK76</accession>
<proteinExistence type="predicted"/>
<dbReference type="CTD" id="9941328"/>
<dbReference type="RefSeq" id="XP_020306920.1">
    <property type="nucleotide sequence ID" value="XM_020449531.1"/>
</dbReference>
<reference evidence="2 3" key="1">
    <citation type="submission" date="2012-04" db="EMBL/GenBank/DDBJ databases">
        <title>The Genome Sequence of Loa loa.</title>
        <authorList>
            <consortium name="The Broad Institute Genome Sequencing Platform"/>
            <consortium name="Broad Institute Genome Sequencing Center for Infectious Disease"/>
            <person name="Nutman T.B."/>
            <person name="Fink D.L."/>
            <person name="Russ C."/>
            <person name="Young S."/>
            <person name="Zeng Q."/>
            <person name="Gargeya S."/>
            <person name="Alvarado L."/>
            <person name="Berlin A."/>
            <person name="Chapman S.B."/>
            <person name="Chen Z."/>
            <person name="Freedman E."/>
            <person name="Gellesch M."/>
            <person name="Goldberg J."/>
            <person name="Griggs A."/>
            <person name="Gujja S."/>
            <person name="Heilman E.R."/>
            <person name="Heiman D."/>
            <person name="Howarth C."/>
            <person name="Mehta T."/>
            <person name="Neiman D."/>
            <person name="Pearson M."/>
            <person name="Roberts A."/>
            <person name="Saif S."/>
            <person name="Shea T."/>
            <person name="Shenoy N."/>
            <person name="Sisk P."/>
            <person name="Stolte C."/>
            <person name="Sykes S."/>
            <person name="White J."/>
            <person name="Yandava C."/>
            <person name="Haas B."/>
            <person name="Henn M.R."/>
            <person name="Nusbaum C."/>
            <person name="Birren B."/>
        </authorList>
    </citation>
    <scope>NUCLEOTIDE SEQUENCE [LARGE SCALE GENOMIC DNA]</scope>
</reference>
<dbReference type="Proteomes" id="UP000095285">
    <property type="component" value="Unassembled WGS sequence"/>
</dbReference>
<evidence type="ECO:0000313" key="2">
    <source>
        <dbReference type="EMBL" id="EJD76100.1"/>
    </source>
</evidence>
<accession>A0A1I7VVW1</accession>
<name>A0A1I7VVW1_LOALO</name>
<sequence length="169" mass="18734">MSKQEADIREKKRSDLVDIIGLLRLRLMDAVQDEVNSCGETVAKIMDGILPEDEGSLAAAPYDNLMEDDTESVSDQLGDCDYAIDPVTASAIKQCEEVLEETAWESCRKGSQEIPKEPELSNEEPEHSKEATGEENVESVIQKLFMEAAKVVIKLLENEETDESTACDH</sequence>